<proteinExistence type="inferred from homology"/>
<evidence type="ECO:0000313" key="13">
    <source>
        <dbReference type="EMBL" id="TCS95474.1"/>
    </source>
</evidence>
<dbReference type="GO" id="GO:0006265">
    <property type="term" value="P:DNA topological change"/>
    <property type="evidence" value="ECO:0007669"/>
    <property type="project" value="UniProtKB-UniRule"/>
</dbReference>
<dbReference type="FunFam" id="2.120.10.90:FF:000004">
    <property type="entry name" value="DNA gyrase subunit A"/>
    <property type="match status" value="1"/>
</dbReference>
<feature type="region of interest" description="Disordered" evidence="11">
    <location>
        <begin position="797"/>
        <end position="820"/>
    </location>
</feature>
<dbReference type="GO" id="GO:0006261">
    <property type="term" value="P:DNA-templated DNA replication"/>
    <property type="evidence" value="ECO:0007669"/>
    <property type="project" value="UniProtKB-UniRule"/>
</dbReference>
<dbReference type="GO" id="GO:0005524">
    <property type="term" value="F:ATP binding"/>
    <property type="evidence" value="ECO:0007669"/>
    <property type="project" value="UniProtKB-UniRule"/>
</dbReference>
<keyword evidence="6 9" id="KW-0799">Topoisomerase</keyword>
<keyword evidence="14" id="KW-1185">Reference proteome</keyword>
<evidence type="ECO:0000256" key="3">
    <source>
        <dbReference type="ARBA" id="ARBA00022490"/>
    </source>
</evidence>
<organism evidence="13 14">
    <name type="scientific">Hazenella coriacea</name>
    <dbReference type="NCBI Taxonomy" id="1179467"/>
    <lineage>
        <taxon>Bacteria</taxon>
        <taxon>Bacillati</taxon>
        <taxon>Bacillota</taxon>
        <taxon>Bacilli</taxon>
        <taxon>Bacillales</taxon>
        <taxon>Thermoactinomycetaceae</taxon>
        <taxon>Hazenella</taxon>
    </lineage>
</organism>
<dbReference type="EC" id="5.6.2.2" evidence="9"/>
<comment type="subcellular location">
    <subcellularLocation>
        <location evidence="9">Cytoplasm</location>
    </subcellularLocation>
</comment>
<keyword evidence="5 9" id="KW-0067">ATP-binding</keyword>
<dbReference type="GO" id="GO:0009330">
    <property type="term" value="C:DNA topoisomerase type II (double strand cut, ATP-hydrolyzing) complex"/>
    <property type="evidence" value="ECO:0007669"/>
    <property type="project" value="TreeGrafter"/>
</dbReference>
<dbReference type="RefSeq" id="WP_131923478.1">
    <property type="nucleotide sequence ID" value="NZ_SMAG01000002.1"/>
</dbReference>
<dbReference type="Gene3D" id="3.90.199.10">
    <property type="entry name" value="Topoisomerase II, domain 5"/>
    <property type="match status" value="1"/>
</dbReference>
<dbReference type="FunFam" id="3.30.1360.40:FF:000002">
    <property type="entry name" value="DNA gyrase subunit A"/>
    <property type="match status" value="1"/>
</dbReference>
<dbReference type="InterPro" id="IPR006691">
    <property type="entry name" value="GyrA/parC_rep"/>
</dbReference>
<comment type="subunit">
    <text evidence="9">Heterotetramer, composed of two GyrA and two GyrB chains. In the heterotetramer, GyrA contains the active site tyrosine that forms a transient covalent intermediate with DNA, while GyrB binds cofactors and catalyzes ATP hydrolysis.</text>
</comment>
<feature type="active site" description="O-(5'-phospho-DNA)-tyrosine intermediate" evidence="9 10">
    <location>
        <position position="121"/>
    </location>
</feature>
<evidence type="ECO:0000256" key="10">
    <source>
        <dbReference type="PROSITE-ProRule" id="PRU01384"/>
    </source>
</evidence>
<dbReference type="SUPFAM" id="SSF101904">
    <property type="entry name" value="GyrA/ParC C-terminal domain-like"/>
    <property type="match status" value="1"/>
</dbReference>
<evidence type="ECO:0000256" key="6">
    <source>
        <dbReference type="ARBA" id="ARBA00023029"/>
    </source>
</evidence>
<sequence>MADSQRVQEVNISEEMKTSFLDYAMSVIVSRALPDVRDGLKPVHRRILYTMHELGMTPDKPYKKSSRVAGNVTAQYHPHGDVGVYDAMVRMAQDFSYRYMLVDGHGNFGSIDGDAPAAMRYTEARMAPITLEMMRDIQKDTIDFGPNYDGQQLEPLVMPSRFPNLLVNGAAGIAVGMATNIPPHNLREIIDGILMMIDNPDVTVEDLMKVVKGPDFPTGGIILGHEGIRKAFRTGRGSIRIRAKTNIEEAANGKMRIIVEELPYQVNKAKLVEKIADLVRDKRIEGITDLRDESDRTGMRVVIELRRDVNPQIVLNNLYKHTTLQTSFGVNMLALVHGEPHVLNLQQALYHYLEHQIEVIRRRTQFDLNKAEERAHILEGYRIALDHIDEVIQLIRSSQTTAEARKGLMERFGLTEKQTNAILDMRLQRLTGLEREKIESEYQDLLKTIAELRSILADEAKIRGVVRDELVEIRDRFKDERRTMIMRDVGEIVEEDLIPEDEVAIMLTHRGYIKRMSLSNYRTQKRGGKGVTGMGTRDDDFVQTLFVTHSHNHLLFFSNKGRVYRMKAYELPELSRTAKGTPIINLIQIDQDEYIHAVIPVKEFVPAEYLFFVTKYGVVKKSALSDFENIRRNGLFAINLRDGDELVGVRLTDGNQEMILGTNAGLAIRFHEQDVREMGRAATGVKGITLGEDDFVIDMDIITPGKDVLVVTQNGFGKRTPEKEYRVQARGGKGIITCRVTAKNGPVIGHKVVSDEEELMIVTQSGMVIRIPVAGISTIGRPSQGVKLIKVEGDEQVSTVARVPSSEDEEETLKEKEDNK</sequence>
<dbReference type="Pfam" id="PF03989">
    <property type="entry name" value="DNA_gyraseA_C"/>
    <property type="match status" value="6"/>
</dbReference>
<comment type="function">
    <text evidence="9">A type II topoisomerase that negatively supercoils closed circular double-stranded (ds) DNA in an ATP-dependent manner to modulate DNA topology and maintain chromosomes in an underwound state. Negative supercoiling favors strand separation, and DNA replication, transcription, recombination and repair, all of which involve strand separation. Also able to catalyze the interconversion of other topological isomers of dsDNA rings, including catenanes and knotted rings. Type II topoisomerases break and join 2 DNA strands simultaneously in an ATP-dependent manner.</text>
</comment>
<dbReference type="InterPro" id="IPR013760">
    <property type="entry name" value="Topo_IIA-like_dom_sf"/>
</dbReference>
<dbReference type="GO" id="GO:0005737">
    <property type="term" value="C:cytoplasm"/>
    <property type="evidence" value="ECO:0007669"/>
    <property type="project" value="UniProtKB-SubCell"/>
</dbReference>
<dbReference type="InterPro" id="IPR002205">
    <property type="entry name" value="Topo_IIA_dom_A"/>
</dbReference>
<dbReference type="InterPro" id="IPR013758">
    <property type="entry name" value="Topo_IIA_A/C_ab"/>
</dbReference>
<dbReference type="Gene3D" id="2.120.10.90">
    <property type="entry name" value="DNA gyrase/topoisomerase IV, subunit A, C-terminal"/>
    <property type="match status" value="1"/>
</dbReference>
<dbReference type="SMART" id="SM00434">
    <property type="entry name" value="TOP4c"/>
    <property type="match status" value="1"/>
</dbReference>
<dbReference type="InterPro" id="IPR050220">
    <property type="entry name" value="Type_II_DNA_Topoisomerases"/>
</dbReference>
<dbReference type="CDD" id="cd00187">
    <property type="entry name" value="TOP4c"/>
    <property type="match status" value="1"/>
</dbReference>
<reference evidence="13 14" key="1">
    <citation type="submission" date="2019-03" db="EMBL/GenBank/DDBJ databases">
        <title>Genomic Encyclopedia of Type Strains, Phase IV (KMG-IV): sequencing the most valuable type-strain genomes for metagenomic binning, comparative biology and taxonomic classification.</title>
        <authorList>
            <person name="Goeker M."/>
        </authorList>
    </citation>
    <scope>NUCLEOTIDE SEQUENCE [LARGE SCALE GENOMIC DNA]</scope>
    <source>
        <strain evidence="13 14">DSM 45707</strain>
    </source>
</reference>
<dbReference type="OrthoDB" id="9806486at2"/>
<gene>
    <name evidence="9" type="primary">gyrA</name>
    <name evidence="13" type="ORF">EDD58_10247</name>
</gene>
<name>A0A4R3LB07_9BACL</name>
<evidence type="ECO:0000256" key="8">
    <source>
        <dbReference type="ARBA" id="ARBA00023235"/>
    </source>
</evidence>
<evidence type="ECO:0000256" key="7">
    <source>
        <dbReference type="ARBA" id="ARBA00023125"/>
    </source>
</evidence>
<dbReference type="GO" id="GO:0034335">
    <property type="term" value="F:DNA negative supercoiling activity"/>
    <property type="evidence" value="ECO:0007669"/>
    <property type="project" value="UniProtKB-ARBA"/>
</dbReference>
<feature type="short sequence motif" description="GyrA-box" evidence="9">
    <location>
        <begin position="524"/>
        <end position="530"/>
    </location>
</feature>
<protein>
    <recommendedName>
        <fullName evidence="9">DNA gyrase subunit A</fullName>
        <ecNumber evidence="9">5.6.2.2</ecNumber>
    </recommendedName>
</protein>
<dbReference type="Proteomes" id="UP000294937">
    <property type="component" value="Unassembled WGS sequence"/>
</dbReference>
<dbReference type="AlphaFoldDB" id="A0A4R3LB07"/>
<dbReference type="PROSITE" id="PS52040">
    <property type="entry name" value="TOPO_IIA"/>
    <property type="match status" value="1"/>
</dbReference>
<keyword evidence="7 9" id="KW-0238">DNA-binding</keyword>
<dbReference type="EMBL" id="SMAG01000002">
    <property type="protein sequence ID" value="TCS95474.1"/>
    <property type="molecule type" value="Genomic_DNA"/>
</dbReference>
<keyword evidence="3 9" id="KW-0963">Cytoplasm</keyword>
<dbReference type="GO" id="GO:0005694">
    <property type="term" value="C:chromosome"/>
    <property type="evidence" value="ECO:0007669"/>
    <property type="project" value="InterPro"/>
</dbReference>
<evidence type="ECO:0000256" key="9">
    <source>
        <dbReference type="HAMAP-Rule" id="MF_01897"/>
    </source>
</evidence>
<evidence type="ECO:0000256" key="2">
    <source>
        <dbReference type="ARBA" id="ARBA00008263"/>
    </source>
</evidence>
<dbReference type="PANTHER" id="PTHR43493">
    <property type="entry name" value="DNA GYRASE/TOPOISOMERASE SUBUNIT A"/>
    <property type="match status" value="1"/>
</dbReference>
<dbReference type="InterPro" id="IPR013757">
    <property type="entry name" value="Topo_IIA_A_a_sf"/>
</dbReference>
<dbReference type="Gene3D" id="1.10.268.10">
    <property type="entry name" value="Topoisomerase, domain 3"/>
    <property type="match status" value="1"/>
</dbReference>
<comment type="caution">
    <text evidence="13">The sequence shown here is derived from an EMBL/GenBank/DDBJ whole genome shotgun (WGS) entry which is preliminary data.</text>
</comment>
<feature type="domain" description="Topo IIA-type catalytic" evidence="12">
    <location>
        <begin position="33"/>
        <end position="497"/>
    </location>
</feature>
<dbReference type="NCBIfam" id="NF004044">
    <property type="entry name" value="PRK05561.1"/>
    <property type="match status" value="1"/>
</dbReference>
<dbReference type="Pfam" id="PF00521">
    <property type="entry name" value="DNA_topoisoIV"/>
    <property type="match status" value="1"/>
</dbReference>
<evidence type="ECO:0000256" key="1">
    <source>
        <dbReference type="ARBA" id="ARBA00000185"/>
    </source>
</evidence>
<dbReference type="InterPro" id="IPR035516">
    <property type="entry name" value="Gyrase/topoIV_suA_C"/>
</dbReference>
<evidence type="ECO:0000256" key="5">
    <source>
        <dbReference type="ARBA" id="ARBA00022840"/>
    </source>
</evidence>
<keyword evidence="8 9" id="KW-0413">Isomerase</keyword>
<evidence type="ECO:0000256" key="11">
    <source>
        <dbReference type="SAM" id="MobiDB-lite"/>
    </source>
</evidence>
<evidence type="ECO:0000313" key="14">
    <source>
        <dbReference type="Proteomes" id="UP000294937"/>
    </source>
</evidence>
<dbReference type="GO" id="GO:0003677">
    <property type="term" value="F:DNA binding"/>
    <property type="evidence" value="ECO:0007669"/>
    <property type="project" value="UniProtKB-UniRule"/>
</dbReference>
<dbReference type="Gene3D" id="3.30.1360.40">
    <property type="match status" value="1"/>
</dbReference>
<evidence type="ECO:0000259" key="12">
    <source>
        <dbReference type="PROSITE" id="PS52040"/>
    </source>
</evidence>
<dbReference type="HAMAP" id="MF_01897">
    <property type="entry name" value="GyrA"/>
    <property type="match status" value="1"/>
</dbReference>
<dbReference type="InterPro" id="IPR005743">
    <property type="entry name" value="GyrA"/>
</dbReference>
<evidence type="ECO:0000256" key="4">
    <source>
        <dbReference type="ARBA" id="ARBA00022741"/>
    </source>
</evidence>
<comment type="catalytic activity">
    <reaction evidence="1 9 10">
        <text>ATP-dependent breakage, passage and rejoining of double-stranded DNA.</text>
        <dbReference type="EC" id="5.6.2.2"/>
    </reaction>
</comment>
<dbReference type="FunFam" id="3.90.199.10:FF:000001">
    <property type="entry name" value="DNA gyrase subunit A"/>
    <property type="match status" value="1"/>
</dbReference>
<comment type="similarity">
    <text evidence="2 9">Belongs to the type II topoisomerase GyrA/ParC subunit family.</text>
</comment>
<dbReference type="FunFam" id="1.10.268.10:FF:000001">
    <property type="entry name" value="DNA gyrase subunit A"/>
    <property type="match status" value="1"/>
</dbReference>
<dbReference type="NCBIfam" id="NF004043">
    <property type="entry name" value="PRK05560.1"/>
    <property type="match status" value="1"/>
</dbReference>
<dbReference type="SUPFAM" id="SSF56719">
    <property type="entry name" value="Type II DNA topoisomerase"/>
    <property type="match status" value="1"/>
</dbReference>
<accession>A0A4R3LB07</accession>
<dbReference type="PANTHER" id="PTHR43493:SF5">
    <property type="entry name" value="DNA GYRASE SUBUNIT A, CHLOROPLASTIC_MITOCHONDRIAL"/>
    <property type="match status" value="1"/>
</dbReference>
<dbReference type="NCBIfam" id="TIGR01063">
    <property type="entry name" value="gyrA"/>
    <property type="match status" value="1"/>
</dbReference>
<comment type="miscellaneous">
    <text evidence="9">Few gyrases are as efficient as E.coli at forming negative supercoils. Not all organisms have 2 type II topoisomerases; in organisms with a single type II topoisomerase this enzyme also has to decatenate newly replicated chromosomes.</text>
</comment>
<keyword evidence="4 9" id="KW-0547">Nucleotide-binding</keyword>